<name>A0ACC2PYC0_9HYME</name>
<gene>
    <name evidence="1" type="ORF">QAD02_023136</name>
</gene>
<dbReference type="Proteomes" id="UP001239111">
    <property type="component" value="Chromosome 1"/>
</dbReference>
<comment type="caution">
    <text evidence="1">The sequence shown here is derived from an EMBL/GenBank/DDBJ whole genome shotgun (WGS) entry which is preliminary data.</text>
</comment>
<dbReference type="EMBL" id="CM056741">
    <property type="protein sequence ID" value="KAJ8687342.1"/>
    <property type="molecule type" value="Genomic_DNA"/>
</dbReference>
<proteinExistence type="predicted"/>
<reference evidence="1" key="1">
    <citation type="submission" date="2023-04" db="EMBL/GenBank/DDBJ databases">
        <title>A chromosome-level genome assembly of the parasitoid wasp Eretmocerus hayati.</title>
        <authorList>
            <person name="Zhong Y."/>
            <person name="Liu S."/>
            <person name="Liu Y."/>
        </authorList>
    </citation>
    <scope>NUCLEOTIDE SEQUENCE</scope>
    <source>
        <strain evidence="1">ZJU_SS_LIU_2023</strain>
    </source>
</reference>
<sequence>MGRKAKFDEKPEKKKISNRKAKRKQEIVFPEGLIEKESTKLSHRQAQRAKKRLLKKKLKETSKKTAENGKPKTKAFEECPFDDENVSQNVNKKIKKRSLNEEKQLQPKLKKLKADDGLPKLNLFDENDDKKVSSSIKKSKSTSVIKKIQVTNAEKLDKKSHNKLSKGDLKSKVSSNGTFEKQPKLKSNLKVSKPQQGKVLKGQKSVKTQKGAKQHNSIDISTKKKVQVQKKSKVPISKEKIEKRDVLKDSDDNDSESEDLEDDDDSCEESKNGEHSDLESDEIGTSENGDAEEDNESNSENDDASSDDGLGETDDYLSQPVKDSDVSNSELDSDEGSGSEEKGDDDDDDDGDEDDGLLPIEKANKRLKKKQEKERKLAEAEMSESISHQQIFAFPTEEELNNPTSIKDVQQRIQDVVAVLSDFKKLREPDRSRSEYTELLKADLCTYYSYNPFLMEKLMQMFPFTELLEYLEASEVQRPMTIRTNTLKTRRRDLAQALINRGVNLDPVGKWTNVGLVVYSSQVPMGATPEYLAGHYILQGASSLLPVMALDPKDNERILDMCAAPGGKASHIAALMRNTGILFANDAHKERIKAVIGNFHRLGITNSVICTYDGRKLPSILKGFDRVLLDAPCTGSGVVAKDPSVKTSKDETDVQRCFTMQRELLLAAIDCVNARSESGGIIVYSTCSVLPEENECIVDYALKKRDVKVIPTGLEFGADGFTNYRQHRFHPSLKLTKRFYPHVHNMEGFYVAKLKKFSNITAKKKETTDEGEKEEEES</sequence>
<protein>
    <submittedName>
        <fullName evidence="1">Uncharacterized protein</fullName>
    </submittedName>
</protein>
<keyword evidence="2" id="KW-1185">Reference proteome</keyword>
<organism evidence="1 2">
    <name type="scientific">Eretmocerus hayati</name>
    <dbReference type="NCBI Taxonomy" id="131215"/>
    <lineage>
        <taxon>Eukaryota</taxon>
        <taxon>Metazoa</taxon>
        <taxon>Ecdysozoa</taxon>
        <taxon>Arthropoda</taxon>
        <taxon>Hexapoda</taxon>
        <taxon>Insecta</taxon>
        <taxon>Pterygota</taxon>
        <taxon>Neoptera</taxon>
        <taxon>Endopterygota</taxon>
        <taxon>Hymenoptera</taxon>
        <taxon>Apocrita</taxon>
        <taxon>Proctotrupomorpha</taxon>
        <taxon>Chalcidoidea</taxon>
        <taxon>Aphelinidae</taxon>
        <taxon>Aphelininae</taxon>
        <taxon>Eretmocerus</taxon>
    </lineage>
</organism>
<accession>A0ACC2PYC0</accession>
<evidence type="ECO:0000313" key="1">
    <source>
        <dbReference type="EMBL" id="KAJ8687342.1"/>
    </source>
</evidence>
<evidence type="ECO:0000313" key="2">
    <source>
        <dbReference type="Proteomes" id="UP001239111"/>
    </source>
</evidence>